<dbReference type="SUPFAM" id="SSF52540">
    <property type="entry name" value="P-loop containing nucleoside triphosphate hydrolases"/>
    <property type="match status" value="2"/>
</dbReference>
<evidence type="ECO:0000256" key="4">
    <source>
        <dbReference type="SAM" id="MobiDB-lite"/>
    </source>
</evidence>
<feature type="compositionally biased region" description="Low complexity" evidence="4">
    <location>
        <begin position="66"/>
        <end position="108"/>
    </location>
</feature>
<evidence type="ECO:0000259" key="6">
    <source>
        <dbReference type="PROSITE" id="PS51194"/>
    </source>
</evidence>
<dbReference type="STRING" id="879819.A0A0J0XYR0"/>
<feature type="compositionally biased region" description="Low complexity" evidence="4">
    <location>
        <begin position="134"/>
        <end position="145"/>
    </location>
</feature>
<dbReference type="InterPro" id="IPR000330">
    <property type="entry name" value="SNF2_N"/>
</dbReference>
<proteinExistence type="predicted"/>
<evidence type="ECO:0000256" key="3">
    <source>
        <dbReference type="ARBA" id="ARBA00022840"/>
    </source>
</evidence>
<dbReference type="Proteomes" id="UP000053611">
    <property type="component" value="Unassembled WGS sequence"/>
</dbReference>
<feature type="compositionally biased region" description="Polar residues" evidence="4">
    <location>
        <begin position="48"/>
        <end position="58"/>
    </location>
</feature>
<dbReference type="GO" id="GO:0008094">
    <property type="term" value="F:ATP-dependent activity, acting on DNA"/>
    <property type="evidence" value="ECO:0007669"/>
    <property type="project" value="TreeGrafter"/>
</dbReference>
<evidence type="ECO:0000313" key="8">
    <source>
        <dbReference type="Proteomes" id="UP000053611"/>
    </source>
</evidence>
<dbReference type="Pfam" id="PF00271">
    <property type="entry name" value="Helicase_C"/>
    <property type="match status" value="1"/>
</dbReference>
<dbReference type="PANTHER" id="PTHR45626">
    <property type="entry name" value="TRANSCRIPTION TERMINATION FACTOR 2-RELATED"/>
    <property type="match status" value="1"/>
</dbReference>
<name>A0A0J0XYR0_9TREE</name>
<evidence type="ECO:0000259" key="5">
    <source>
        <dbReference type="PROSITE" id="PS51192"/>
    </source>
</evidence>
<feature type="compositionally biased region" description="Polar residues" evidence="4">
    <location>
        <begin position="155"/>
        <end position="168"/>
    </location>
</feature>
<dbReference type="InterPro" id="IPR014001">
    <property type="entry name" value="Helicase_ATP-bd"/>
</dbReference>
<dbReference type="Gene3D" id="3.40.50.10810">
    <property type="entry name" value="Tandem AAA-ATPase domain"/>
    <property type="match status" value="2"/>
</dbReference>
<dbReference type="GO" id="GO:0006281">
    <property type="term" value="P:DNA repair"/>
    <property type="evidence" value="ECO:0007669"/>
    <property type="project" value="TreeGrafter"/>
</dbReference>
<dbReference type="AlphaFoldDB" id="A0A0J0XYR0"/>
<dbReference type="InterPro" id="IPR001650">
    <property type="entry name" value="Helicase_C-like"/>
</dbReference>
<evidence type="ECO:0000256" key="1">
    <source>
        <dbReference type="ARBA" id="ARBA00022741"/>
    </source>
</evidence>
<keyword evidence="1" id="KW-0547">Nucleotide-binding</keyword>
<dbReference type="SMART" id="SM00490">
    <property type="entry name" value="HELICc"/>
    <property type="match status" value="1"/>
</dbReference>
<feature type="region of interest" description="Disordered" evidence="4">
    <location>
        <begin position="397"/>
        <end position="433"/>
    </location>
</feature>
<gene>
    <name evidence="7" type="ORF">CC85DRAFT_281842</name>
</gene>
<keyword evidence="3" id="KW-0067">ATP-binding</keyword>
<accession>A0A0J0XYR0</accession>
<protein>
    <submittedName>
        <fullName evidence="7">Uncharacterized protein</fullName>
    </submittedName>
</protein>
<feature type="region of interest" description="Disordered" evidence="4">
    <location>
        <begin position="197"/>
        <end position="218"/>
    </location>
</feature>
<dbReference type="InterPro" id="IPR049730">
    <property type="entry name" value="SNF2/RAD54-like_C"/>
</dbReference>
<dbReference type="CDD" id="cd18793">
    <property type="entry name" value="SF2_C_SNF"/>
    <property type="match status" value="1"/>
</dbReference>
<feature type="region of interest" description="Disordered" evidence="4">
    <location>
        <begin position="1"/>
        <end position="183"/>
    </location>
</feature>
<dbReference type="Pfam" id="PF00176">
    <property type="entry name" value="SNF2-rel_dom"/>
    <property type="match status" value="1"/>
</dbReference>
<dbReference type="PANTHER" id="PTHR45626:SF14">
    <property type="entry name" value="ATP-DEPENDENT DNA HELICASE (EUROFUNG)"/>
    <property type="match status" value="1"/>
</dbReference>
<evidence type="ECO:0000256" key="2">
    <source>
        <dbReference type="ARBA" id="ARBA00022801"/>
    </source>
</evidence>
<reference evidence="7 8" key="1">
    <citation type="submission" date="2015-03" db="EMBL/GenBank/DDBJ databases">
        <title>Genomics and transcriptomics of the oil-accumulating basidiomycete yeast T. oleaginosus allow insights into substrate utilization and the diverse evolutionary trajectories of mating systems in fungi.</title>
        <authorList>
            <consortium name="DOE Joint Genome Institute"/>
            <person name="Kourist R."/>
            <person name="Kracht O."/>
            <person name="Bracharz F."/>
            <person name="Lipzen A."/>
            <person name="Nolan M."/>
            <person name="Ohm R."/>
            <person name="Grigoriev I."/>
            <person name="Sun S."/>
            <person name="Heitman J."/>
            <person name="Bruck T."/>
            <person name="Nowrousian M."/>
        </authorList>
    </citation>
    <scope>NUCLEOTIDE SEQUENCE [LARGE SCALE GENOMIC DNA]</scope>
    <source>
        <strain evidence="7 8">IBC0246</strain>
    </source>
</reference>
<dbReference type="Gene3D" id="3.40.50.300">
    <property type="entry name" value="P-loop containing nucleotide triphosphate hydrolases"/>
    <property type="match status" value="1"/>
</dbReference>
<dbReference type="PROSITE" id="PS51194">
    <property type="entry name" value="HELICASE_CTER"/>
    <property type="match status" value="1"/>
</dbReference>
<feature type="domain" description="Helicase C-terminal" evidence="6">
    <location>
        <begin position="704"/>
        <end position="867"/>
    </location>
</feature>
<evidence type="ECO:0000313" key="7">
    <source>
        <dbReference type="EMBL" id="KLT46183.1"/>
    </source>
</evidence>
<feature type="compositionally biased region" description="Acidic residues" evidence="4">
    <location>
        <begin position="209"/>
        <end position="218"/>
    </location>
</feature>
<dbReference type="GO" id="GO:0005524">
    <property type="term" value="F:ATP binding"/>
    <property type="evidence" value="ECO:0007669"/>
    <property type="project" value="UniProtKB-KW"/>
</dbReference>
<dbReference type="GO" id="GO:0016787">
    <property type="term" value="F:hydrolase activity"/>
    <property type="evidence" value="ECO:0007669"/>
    <property type="project" value="UniProtKB-KW"/>
</dbReference>
<dbReference type="PROSITE" id="PS51192">
    <property type="entry name" value="HELICASE_ATP_BIND_1"/>
    <property type="match status" value="1"/>
</dbReference>
<dbReference type="EMBL" id="KQ087178">
    <property type="protein sequence ID" value="KLT46183.1"/>
    <property type="molecule type" value="Genomic_DNA"/>
</dbReference>
<sequence length="884" mass="97589">MTSRRRDVIDLTDLLDSPETAPRPRPRGNGHDGIDLLDYPPASHRSSKVNASQRSQLNMYHGYATHSGHGSPLSSSSRPNMRLSDSPLPSSQQASQSSQSSRSSFSHSHYAQQDSDKTFGSSILQTKPKKPTTASSASRRSAGSRMADYIRPSQGAFQNHSSVDSPFSQRARAPAPAPARRDEYGYDELGWPIYAMPEQPQIKPLPPTPDEDDDGEEREDFDINNAQLTAEDYQRHHDAEEQMRELLAGAVGDGEEAHGEEGDDIIEGFATNIKLMPHQVRGVRWMRERESGRKRGGILADDMGLGKTVQTLARIVEGRPTDGEKRLYKGGTLIVCPLAVMEQWATECRTKTRKGLLKVTTHHGTKRAKSGDELAKFDVVITTFQVLASEMAMLKKTKSKSAGNTKGANSKSDTNSDSDSDVPLPIKKSRAKAKNERGPALFQLKWLRVVIDEAQNIKNHRTKAAESACLLTAKYRWCLTGTPIQNNVEELYSLFKFLRAKPLDNWQIFRSRVSAEVKDGRSGIAMKRLHVILKAIMLRRTKTATIDGKPILNLPERNVEVVECEFDSDESAFYAALEAKTGVAFNKFVDAGAVMGNYTSVLTLLLRMRQACDHPSLVTKSIGDDKDALDIVPVNNGSDHGAAEADDLADMFAGMGMGGQKKCDICLTVLTNPMAKQCSSCQKLAAKANAKTGRLPPSSAKIRMILKLLAEIDERGAKKQKTIVFSQFTSFLNLVEPFLQNAGIAYVRYDGSLKAEDREAVLHTIRTSKSTRVILISFKAGSTGLNLTCCNNVILADMWWNPALEDQAFDRAHRLGQTLDVNIYKLTIPETVEDRILALQNQKRELAEAALSGTGVKNMKLTMGDIMDLFKRTARDTPHDDNNS</sequence>
<keyword evidence="2" id="KW-0378">Hydrolase</keyword>
<dbReference type="SMART" id="SM00487">
    <property type="entry name" value="DEXDc"/>
    <property type="match status" value="1"/>
</dbReference>
<dbReference type="InterPro" id="IPR038718">
    <property type="entry name" value="SNF2-like_sf"/>
</dbReference>
<dbReference type="InterPro" id="IPR027417">
    <property type="entry name" value="P-loop_NTPase"/>
</dbReference>
<dbReference type="OrthoDB" id="423559at2759"/>
<dbReference type="InterPro" id="IPR050628">
    <property type="entry name" value="SNF2_RAD54_helicase_TF"/>
</dbReference>
<keyword evidence="8" id="KW-1185">Reference proteome</keyword>
<organism evidence="7 8">
    <name type="scientific">Cutaneotrichosporon oleaginosum</name>
    <dbReference type="NCBI Taxonomy" id="879819"/>
    <lineage>
        <taxon>Eukaryota</taxon>
        <taxon>Fungi</taxon>
        <taxon>Dikarya</taxon>
        <taxon>Basidiomycota</taxon>
        <taxon>Agaricomycotina</taxon>
        <taxon>Tremellomycetes</taxon>
        <taxon>Trichosporonales</taxon>
        <taxon>Trichosporonaceae</taxon>
        <taxon>Cutaneotrichosporon</taxon>
    </lineage>
</organism>
<feature type="compositionally biased region" description="Polar residues" evidence="4">
    <location>
        <begin position="109"/>
        <end position="125"/>
    </location>
</feature>
<dbReference type="GO" id="GO:0005634">
    <property type="term" value="C:nucleus"/>
    <property type="evidence" value="ECO:0007669"/>
    <property type="project" value="TreeGrafter"/>
</dbReference>
<feature type="domain" description="Helicase ATP-binding" evidence="5">
    <location>
        <begin position="288"/>
        <end position="501"/>
    </location>
</feature>
<dbReference type="CDD" id="cd18008">
    <property type="entry name" value="DEXDc_SHPRH-like"/>
    <property type="match status" value="1"/>
</dbReference>